<keyword evidence="3 5" id="KW-1133">Transmembrane helix</keyword>
<dbReference type="HOGENOM" id="CLU_095775_0_0_1"/>
<keyword evidence="2 5" id="KW-0812">Transmembrane</keyword>
<dbReference type="GO" id="GO:0016020">
    <property type="term" value="C:membrane"/>
    <property type="evidence" value="ECO:0007669"/>
    <property type="project" value="UniProtKB-SubCell"/>
</dbReference>
<organism evidence="6 7">
    <name type="scientific">Henningerozyma blattae (strain ATCC 34711 / CBS 6284 / DSM 70876 / NBRC 10599 / NRRL Y-10934 / UCD 77-7)</name>
    <name type="common">Yeast</name>
    <name type="synonym">Tetrapisispora blattae</name>
    <dbReference type="NCBI Taxonomy" id="1071380"/>
    <lineage>
        <taxon>Eukaryota</taxon>
        <taxon>Fungi</taxon>
        <taxon>Dikarya</taxon>
        <taxon>Ascomycota</taxon>
        <taxon>Saccharomycotina</taxon>
        <taxon>Saccharomycetes</taxon>
        <taxon>Saccharomycetales</taxon>
        <taxon>Saccharomycetaceae</taxon>
        <taxon>Henningerozyma</taxon>
    </lineage>
</organism>
<dbReference type="RefSeq" id="XP_004180493.1">
    <property type="nucleotide sequence ID" value="XM_004180445.1"/>
</dbReference>
<accession>I2H3M2</accession>
<feature type="transmembrane region" description="Helical" evidence="5">
    <location>
        <begin position="167"/>
        <end position="187"/>
    </location>
</feature>
<dbReference type="EMBL" id="HE806319">
    <property type="protein sequence ID" value="CCH60974.1"/>
    <property type="molecule type" value="Genomic_DNA"/>
</dbReference>
<sequence>MANHLVLFQFIGGLISTSAIHYQSRYNKIHRSIYGLSYDLYILEFFSHLVSIFCTLQYKFSPLISKQYAERFPLFYPQDDPATNLPISIILLLKDILISISSLAILKQLNKYRSSKHIFQGISIYCITSIIILIIFSILTFTCSRFYLPERNSGKFGIFYIEHINYLWVLGNFLSCCKFFPQISINYMGSSTIGFSSKYLVLYIISILCQFLTLFGDEKPFYRLEFNRTPFFTIIIQFISLMFLLYQAQFLYLNSRPYLPRGK</sequence>
<dbReference type="Proteomes" id="UP000002866">
    <property type="component" value="Chromosome 4"/>
</dbReference>
<keyword evidence="7" id="KW-1185">Reference proteome</keyword>
<evidence type="ECO:0000256" key="2">
    <source>
        <dbReference type="ARBA" id="ARBA00022692"/>
    </source>
</evidence>
<dbReference type="FunCoup" id="I2H3M2">
    <property type="interactions" value="23"/>
</dbReference>
<dbReference type="Pfam" id="PF04193">
    <property type="entry name" value="PQ-loop"/>
    <property type="match status" value="1"/>
</dbReference>
<gene>
    <name evidence="6" type="primary">TBLA0D04780</name>
    <name evidence="6" type="ORF">TBLA_0D04780</name>
</gene>
<proteinExistence type="predicted"/>
<dbReference type="OrthoDB" id="75720at2759"/>
<feature type="transmembrane region" description="Helical" evidence="5">
    <location>
        <begin position="36"/>
        <end position="58"/>
    </location>
</feature>
<dbReference type="InterPro" id="IPR006603">
    <property type="entry name" value="PQ-loop_rpt"/>
</dbReference>
<dbReference type="KEGG" id="tbl:TBLA_0D04780"/>
<evidence type="ECO:0000313" key="7">
    <source>
        <dbReference type="Proteomes" id="UP000002866"/>
    </source>
</evidence>
<evidence type="ECO:0000256" key="3">
    <source>
        <dbReference type="ARBA" id="ARBA00022989"/>
    </source>
</evidence>
<dbReference type="eggNOG" id="ENOG502RXGR">
    <property type="taxonomic scope" value="Eukaryota"/>
</dbReference>
<dbReference type="AlphaFoldDB" id="I2H3M2"/>
<feature type="transmembrane region" description="Helical" evidence="5">
    <location>
        <begin position="6"/>
        <end position="24"/>
    </location>
</feature>
<feature type="transmembrane region" description="Helical" evidence="5">
    <location>
        <begin position="118"/>
        <end position="147"/>
    </location>
</feature>
<evidence type="ECO:0000256" key="1">
    <source>
        <dbReference type="ARBA" id="ARBA00004141"/>
    </source>
</evidence>
<evidence type="ECO:0000256" key="5">
    <source>
        <dbReference type="SAM" id="Phobius"/>
    </source>
</evidence>
<dbReference type="GeneID" id="14496010"/>
<protein>
    <submittedName>
        <fullName evidence="6">Uncharacterized protein</fullName>
    </submittedName>
</protein>
<keyword evidence="4 5" id="KW-0472">Membrane</keyword>
<dbReference type="InParanoid" id="I2H3M2"/>
<reference evidence="6 7" key="1">
    <citation type="journal article" date="2011" name="Proc. Natl. Acad. Sci. U.S.A.">
        <title>Evolutionary erosion of yeast sex chromosomes by mating-type switching accidents.</title>
        <authorList>
            <person name="Gordon J.L."/>
            <person name="Armisen D."/>
            <person name="Proux-Wera E."/>
            <person name="Oheigeartaigh S.S."/>
            <person name="Byrne K.P."/>
            <person name="Wolfe K.H."/>
        </authorList>
    </citation>
    <scope>NUCLEOTIDE SEQUENCE [LARGE SCALE GENOMIC DNA]</scope>
    <source>
        <strain evidence="7">ATCC 34711 / CBS 6284 / DSM 70876 / NBRC 10599 / NRRL Y-10934 / UCD 77-7</strain>
    </source>
</reference>
<comment type="subcellular location">
    <subcellularLocation>
        <location evidence="1">Membrane</location>
        <topology evidence="1">Multi-pass membrane protein</topology>
    </subcellularLocation>
</comment>
<feature type="transmembrane region" description="Helical" evidence="5">
    <location>
        <begin position="85"/>
        <end position="106"/>
    </location>
</feature>
<name>I2H3M2_HENB6</name>
<feature type="transmembrane region" description="Helical" evidence="5">
    <location>
        <begin position="199"/>
        <end position="216"/>
    </location>
</feature>
<feature type="transmembrane region" description="Helical" evidence="5">
    <location>
        <begin position="231"/>
        <end position="253"/>
    </location>
</feature>
<dbReference type="OMA" id="YQAQFLY"/>
<evidence type="ECO:0000256" key="4">
    <source>
        <dbReference type="ARBA" id="ARBA00023136"/>
    </source>
</evidence>
<evidence type="ECO:0000313" key="6">
    <source>
        <dbReference type="EMBL" id="CCH60974.1"/>
    </source>
</evidence>